<reference evidence="11 12" key="1">
    <citation type="submission" date="2016-02" db="EMBL/GenBank/DDBJ databases">
        <title>Complete genome sequence and transcriptome regulation of the pentose utilising yeast Sugiyamaella lignohabitans.</title>
        <authorList>
            <person name="Bellasio M."/>
            <person name="Peymann A."/>
            <person name="Valli M."/>
            <person name="Sipitzky M."/>
            <person name="Graf A."/>
            <person name="Sauer M."/>
            <person name="Marx H."/>
            <person name="Mattanovich D."/>
        </authorList>
    </citation>
    <scope>NUCLEOTIDE SEQUENCE [LARGE SCALE GENOMIC DNA]</scope>
    <source>
        <strain evidence="11 12">CBS 10342</strain>
    </source>
</reference>
<dbReference type="InterPro" id="IPR027417">
    <property type="entry name" value="P-loop_NTPase"/>
</dbReference>
<dbReference type="GO" id="GO:0005737">
    <property type="term" value="C:cytoplasm"/>
    <property type="evidence" value="ECO:0007669"/>
    <property type="project" value="UniProtKB-SubCell"/>
</dbReference>
<comment type="subcellular location">
    <subcellularLocation>
        <location evidence="9">Cytoplasm</location>
    </subcellularLocation>
    <subcellularLocation>
        <location evidence="9">Nucleus</location>
    </subcellularLocation>
    <text evidence="9">Predominantly cytoplasmic.</text>
</comment>
<dbReference type="NCBIfam" id="TIGR01359">
    <property type="entry name" value="UMP_CMP_kin_fam"/>
    <property type="match status" value="1"/>
</dbReference>
<keyword evidence="6 9" id="KW-0665">Pyrimidine biosynthesis</keyword>
<feature type="binding site" evidence="9">
    <location>
        <position position="281"/>
    </location>
    <ligand>
        <name>a ribonucleoside 5'-phosphate</name>
        <dbReference type="ChEBI" id="CHEBI:58043"/>
    </ligand>
</feature>
<dbReference type="GO" id="GO:0005634">
    <property type="term" value="C:nucleus"/>
    <property type="evidence" value="ECO:0007669"/>
    <property type="project" value="UniProtKB-SubCell"/>
</dbReference>
<comment type="similarity">
    <text evidence="9">Belongs to the adenylate kinase family. UMP-CMP kinase subfamily.</text>
</comment>
<dbReference type="PANTHER" id="PTHR23359">
    <property type="entry name" value="NUCLEOTIDE KINASE"/>
    <property type="match status" value="1"/>
</dbReference>
<feature type="binding site" evidence="9">
    <location>
        <position position="173"/>
    </location>
    <ligand>
        <name>a ribonucleoside 5'-phosphate</name>
        <dbReference type="ChEBI" id="CHEBI:58043"/>
    </ligand>
</feature>
<comment type="cofactor">
    <cofactor evidence="9">
        <name>Mg(2+)</name>
        <dbReference type="ChEBI" id="CHEBI:18420"/>
    </cofactor>
    <text evidence="9">Binds 1 Mg(2+) ion per monomer.</text>
</comment>
<dbReference type="HAMAP" id="MF_03172">
    <property type="entry name" value="Adenylate_kinase_UMP_CMP_kin"/>
    <property type="match status" value="1"/>
</dbReference>
<feature type="region of interest" description="LID" evidence="9">
    <location>
        <begin position="263"/>
        <end position="273"/>
    </location>
</feature>
<dbReference type="FunFam" id="3.40.50.300:FF:000315">
    <property type="entry name" value="Adenylate kinase 1"/>
    <property type="match status" value="1"/>
</dbReference>
<dbReference type="KEGG" id="slb:AWJ20_460"/>
<name>A0A167CX39_9ASCO</name>
<dbReference type="GO" id="GO:0006221">
    <property type="term" value="P:pyrimidine nucleotide biosynthetic process"/>
    <property type="evidence" value="ECO:0007669"/>
    <property type="project" value="UniProtKB-UniRule"/>
</dbReference>
<dbReference type="PRINTS" id="PR00094">
    <property type="entry name" value="ADENYLTKNASE"/>
</dbReference>
<comment type="domain">
    <text evidence="9">Consists of three domains, a large central CORE domain and two small peripheral domains, NMPbind and LID, which undergo movements during catalysis. The LID domain closes over the site of phosphoryl transfer upon ATP binding. Assembling and dissambling the active center during each catalytic cycle provides an effective means to prevent ATP hydrolysis.</text>
</comment>
<keyword evidence="5 9" id="KW-0067">ATP-binding</keyword>
<evidence type="ECO:0000256" key="4">
    <source>
        <dbReference type="ARBA" id="ARBA00022777"/>
    </source>
</evidence>
<evidence type="ECO:0000256" key="9">
    <source>
        <dbReference type="HAMAP-Rule" id="MF_03172"/>
    </source>
</evidence>
<dbReference type="Gene3D" id="3.40.50.300">
    <property type="entry name" value="P-loop containing nucleotide triphosphate hydrolases"/>
    <property type="match status" value="1"/>
</dbReference>
<dbReference type="GO" id="GO:0006207">
    <property type="term" value="P:'de novo' pyrimidine nucleobase biosynthetic process"/>
    <property type="evidence" value="ECO:0007669"/>
    <property type="project" value="InterPro"/>
</dbReference>
<dbReference type="EMBL" id="CP014501">
    <property type="protein sequence ID" value="ANB12212.1"/>
    <property type="molecule type" value="Genomic_DNA"/>
</dbReference>
<dbReference type="GeneID" id="30036750"/>
<feature type="region of interest" description="NMPbind" evidence="9">
    <location>
        <begin position="167"/>
        <end position="197"/>
    </location>
</feature>
<keyword evidence="10" id="KW-0812">Transmembrane</keyword>
<dbReference type="CDD" id="cd01428">
    <property type="entry name" value="ADK"/>
    <property type="match status" value="1"/>
</dbReference>
<sequence length="331" mass="36540">MFAAGRFAGLLGRSGARTARVSLFSRGLSGRGLSSSLLRQTRVAGQLGQLNSRVVSSKSWNSSVRMYSSGPQARQQAPKLRYFILIALIGTGAFLYTINKTEKKLPKTFITNEEYEAEKAKNKLKHKKTAFAGDDDVAVVFVLGGPGAGKGTQCANIVRDYGFAHLSAGDLLRAEQARPDSKYGQLIANYIKEGTIVPMEITLALLQQAMRERIAKDGVKRFLIDGFPRKMDQAIKFEEDVAVSKFVLFFECPEDVMLKRLLKRGESSGRTDDNIESIRKRFRTFIDTSMPVVDYFSKVGKVVSVSCNNAPDAVYAEVQAAFKERGILPSK</sequence>
<dbReference type="EC" id="2.7.4.14" evidence="9"/>
<keyword evidence="4 9" id="KW-0418">Kinase</keyword>
<feature type="binding site" evidence="9">
    <location>
        <position position="264"/>
    </location>
    <ligand>
        <name>ATP</name>
        <dbReference type="ChEBI" id="CHEBI:30616"/>
    </ligand>
</feature>
<dbReference type="GO" id="GO:0033862">
    <property type="term" value="F:UMP kinase activity"/>
    <property type="evidence" value="ECO:0007669"/>
    <property type="project" value="RHEA"/>
</dbReference>
<dbReference type="AlphaFoldDB" id="A0A167CX39"/>
<dbReference type="OrthoDB" id="442176at2759"/>
<evidence type="ECO:0000256" key="3">
    <source>
        <dbReference type="ARBA" id="ARBA00022741"/>
    </source>
</evidence>
<feature type="binding site" evidence="9">
    <location>
        <begin position="195"/>
        <end position="197"/>
    </location>
    <ligand>
        <name>a ribonucleoside 5'-phosphate</name>
        <dbReference type="ChEBI" id="CHEBI:58043"/>
    </ligand>
</feature>
<evidence type="ECO:0000256" key="8">
    <source>
        <dbReference type="ARBA" id="ARBA00048116"/>
    </source>
</evidence>
<feature type="binding site" evidence="9">
    <location>
        <position position="233"/>
    </location>
    <ligand>
        <name>a ribonucleoside 5'-phosphate</name>
        <dbReference type="ChEBI" id="CHEBI:58043"/>
    </ligand>
</feature>
<dbReference type="PROSITE" id="PS00113">
    <property type="entry name" value="ADENYLATE_KINASE"/>
    <property type="match status" value="1"/>
</dbReference>
<feature type="binding site" evidence="9">
    <location>
        <position position="309"/>
    </location>
    <ligand>
        <name>ATP</name>
        <dbReference type="ChEBI" id="CHEBI:30616"/>
    </ligand>
</feature>
<dbReference type="RefSeq" id="XP_018734689.1">
    <property type="nucleotide sequence ID" value="XM_018881682.1"/>
</dbReference>
<keyword evidence="10" id="KW-0472">Membrane</keyword>
<evidence type="ECO:0000256" key="1">
    <source>
        <dbReference type="ARBA" id="ARBA00022490"/>
    </source>
</evidence>
<keyword evidence="1 9" id="KW-0963">Cytoplasm</keyword>
<evidence type="ECO:0000256" key="5">
    <source>
        <dbReference type="ARBA" id="ARBA00022840"/>
    </source>
</evidence>
<dbReference type="GO" id="GO:0005524">
    <property type="term" value="F:ATP binding"/>
    <property type="evidence" value="ECO:0007669"/>
    <property type="project" value="UniProtKB-KW"/>
</dbReference>
<comment type="subunit">
    <text evidence="9">Monomer.</text>
</comment>
<dbReference type="Proteomes" id="UP000189580">
    <property type="component" value="Chromosome a"/>
</dbReference>
<dbReference type="InterPro" id="IPR006266">
    <property type="entry name" value="UMP_CMP_kinase"/>
</dbReference>
<comment type="catalytic activity">
    <reaction evidence="8 9">
        <text>UMP + ATP = UDP + ADP</text>
        <dbReference type="Rhea" id="RHEA:24400"/>
        <dbReference type="ChEBI" id="CHEBI:30616"/>
        <dbReference type="ChEBI" id="CHEBI:57865"/>
        <dbReference type="ChEBI" id="CHEBI:58223"/>
        <dbReference type="ChEBI" id="CHEBI:456216"/>
        <dbReference type="EC" id="2.7.4.14"/>
    </reaction>
</comment>
<dbReference type="InterPro" id="IPR033690">
    <property type="entry name" value="Adenylat_kinase_CS"/>
</dbReference>
<accession>A0A167CX39</accession>
<evidence type="ECO:0000256" key="6">
    <source>
        <dbReference type="ARBA" id="ARBA00022975"/>
    </source>
</evidence>
<dbReference type="HAMAP" id="MF_00235">
    <property type="entry name" value="Adenylate_kinase_Adk"/>
    <property type="match status" value="1"/>
</dbReference>
<dbReference type="SUPFAM" id="SSF52540">
    <property type="entry name" value="P-loop containing nucleoside triphosphate hydrolases"/>
    <property type="match status" value="1"/>
</dbReference>
<keyword evidence="12" id="KW-1185">Reference proteome</keyword>
<keyword evidence="2 9" id="KW-0808">Transferase</keyword>
<feature type="binding site" evidence="9">
    <location>
        <begin position="226"/>
        <end position="229"/>
    </location>
    <ligand>
        <name>a ribonucleoside 5'-phosphate</name>
        <dbReference type="ChEBI" id="CHEBI:58043"/>
    </ligand>
</feature>
<keyword evidence="7 9" id="KW-0539">Nucleus</keyword>
<keyword evidence="3 9" id="KW-0547">Nucleotide-binding</keyword>
<dbReference type="InterPro" id="IPR000850">
    <property type="entry name" value="Adenylat/UMP-CMP_kin"/>
</dbReference>
<proteinExistence type="inferred from homology"/>
<evidence type="ECO:0000256" key="7">
    <source>
        <dbReference type="ARBA" id="ARBA00023242"/>
    </source>
</evidence>
<evidence type="ECO:0000313" key="12">
    <source>
        <dbReference type="Proteomes" id="UP000189580"/>
    </source>
</evidence>
<gene>
    <name evidence="9 11" type="primary">URA6</name>
    <name evidence="11" type="ORF">AWJ20_460</name>
</gene>
<evidence type="ECO:0000313" key="11">
    <source>
        <dbReference type="EMBL" id="ANB12212.1"/>
    </source>
</evidence>
<feature type="binding site" evidence="9">
    <location>
        <position position="270"/>
    </location>
    <ligand>
        <name>a ribonucleoside 5'-phosphate</name>
        <dbReference type="ChEBI" id="CHEBI:58043"/>
    </ligand>
</feature>
<keyword evidence="10" id="KW-1133">Transmembrane helix</keyword>
<organism evidence="11 12">
    <name type="scientific">Sugiyamaella lignohabitans</name>
    <dbReference type="NCBI Taxonomy" id="796027"/>
    <lineage>
        <taxon>Eukaryota</taxon>
        <taxon>Fungi</taxon>
        <taxon>Dikarya</taxon>
        <taxon>Ascomycota</taxon>
        <taxon>Saccharomycotina</taxon>
        <taxon>Dipodascomycetes</taxon>
        <taxon>Dipodascales</taxon>
        <taxon>Trichomonascaceae</taxon>
        <taxon>Sugiyamaella</taxon>
    </lineage>
</organism>
<feature type="binding site" evidence="9">
    <location>
        <begin position="147"/>
        <end position="152"/>
    </location>
    <ligand>
        <name>ATP</name>
        <dbReference type="ChEBI" id="CHEBI:30616"/>
    </ligand>
</feature>
<dbReference type="Pfam" id="PF00406">
    <property type="entry name" value="ADK"/>
    <property type="match status" value="1"/>
</dbReference>
<comment type="function">
    <text evidence="9">Catalyzes the phosphorylation of pyrimidine nucleoside monophosphates at the expense of ATP. Plays an important role in de novo pyrimidine nucleotide biosynthesis. Has preference for UMP and dUMP as phosphate acceptors, but can also use CMP, dCMP and AMP.</text>
</comment>
<evidence type="ECO:0000256" key="10">
    <source>
        <dbReference type="SAM" id="Phobius"/>
    </source>
</evidence>
<feature type="transmembrane region" description="Helical" evidence="10">
    <location>
        <begin position="80"/>
        <end position="98"/>
    </location>
</feature>
<evidence type="ECO:0000256" key="2">
    <source>
        <dbReference type="ARBA" id="ARBA00022679"/>
    </source>
</evidence>
<protein>
    <recommendedName>
        <fullName evidence="9">Uridylate kinase</fullName>
        <shortName evidence="9">UK</shortName>
        <ecNumber evidence="9">2.7.4.14</ecNumber>
    </recommendedName>
    <alternativeName>
        <fullName evidence="9">ATP:UMP phosphotransferase</fullName>
    </alternativeName>
    <alternativeName>
        <fullName evidence="9">Deoxycytidylate kinase</fullName>
        <shortName evidence="9">CK</shortName>
        <shortName evidence="9">dCMP kinase</shortName>
    </alternativeName>
    <alternativeName>
        <fullName evidence="9">Uridine monophosphate kinase</fullName>
        <shortName evidence="9">UMP kinase</shortName>
        <shortName evidence="9">UMPK</shortName>
    </alternativeName>
</protein>